<dbReference type="EMBL" id="JACHHB010000006">
    <property type="protein sequence ID" value="MBB5173559.1"/>
    <property type="molecule type" value="Genomic_DNA"/>
</dbReference>
<dbReference type="Proteomes" id="UP000551878">
    <property type="component" value="Unassembled WGS sequence"/>
</dbReference>
<evidence type="ECO:0000313" key="3">
    <source>
        <dbReference type="Proteomes" id="UP000551878"/>
    </source>
</evidence>
<protein>
    <submittedName>
        <fullName evidence="2">Uncharacterized protein</fullName>
    </submittedName>
</protein>
<accession>A0A840QQD0</accession>
<sequence length="44" mass="5045">MMHNQDHELMGTVSLFIGTLFFLVGISLLLKAHLDKRDQPSNYL</sequence>
<name>A0A840QQD0_9BACI</name>
<keyword evidence="1" id="KW-0472">Membrane</keyword>
<evidence type="ECO:0000256" key="1">
    <source>
        <dbReference type="SAM" id="Phobius"/>
    </source>
</evidence>
<comment type="caution">
    <text evidence="2">The sequence shown here is derived from an EMBL/GenBank/DDBJ whole genome shotgun (WGS) entry which is preliminary data.</text>
</comment>
<evidence type="ECO:0000313" key="2">
    <source>
        <dbReference type="EMBL" id="MBB5173559.1"/>
    </source>
</evidence>
<keyword evidence="3" id="KW-1185">Reference proteome</keyword>
<reference evidence="2 3" key="1">
    <citation type="submission" date="2020-08" db="EMBL/GenBank/DDBJ databases">
        <title>Genomic Encyclopedia of Type Strains, Phase IV (KMG-IV): sequencing the most valuable type-strain genomes for metagenomic binning, comparative biology and taxonomic classification.</title>
        <authorList>
            <person name="Goeker M."/>
        </authorList>
    </citation>
    <scope>NUCLEOTIDE SEQUENCE [LARGE SCALE GENOMIC DNA]</scope>
    <source>
        <strain evidence="2 3">DSM 24696</strain>
    </source>
</reference>
<gene>
    <name evidence="2" type="ORF">HNQ41_001746</name>
</gene>
<dbReference type="AlphaFoldDB" id="A0A840QQD0"/>
<keyword evidence="1" id="KW-1133">Transmembrane helix</keyword>
<organism evidence="2 3">
    <name type="scientific">Texcoconibacillus texcoconensis</name>
    <dbReference type="NCBI Taxonomy" id="1095777"/>
    <lineage>
        <taxon>Bacteria</taxon>
        <taxon>Bacillati</taxon>
        <taxon>Bacillota</taxon>
        <taxon>Bacilli</taxon>
        <taxon>Bacillales</taxon>
        <taxon>Bacillaceae</taxon>
        <taxon>Texcoconibacillus</taxon>
    </lineage>
</organism>
<proteinExistence type="predicted"/>
<keyword evidence="1" id="KW-0812">Transmembrane</keyword>
<feature type="transmembrane region" description="Helical" evidence="1">
    <location>
        <begin position="12"/>
        <end position="30"/>
    </location>
</feature>